<accession>A0A9J6PDS6</accession>
<sequence length="297" mass="29314">MKAQAGAARAARAKVNLALHVTGRRADGYHLLDSLVVFADGVADRLTVAPSGADGFAVTGPRAGPVPTGAGNLVVRARDAVRAWARGEGHAAGPVTIALDKHLPAEAGIGGGSADAAAAMDALAEVWGLDRAALAGSGIAPALGADVPVCFAGHAARMRGVGEVLDPVALPGGLWLALANPGVAVPTGPVFKALASADNPPLPAIPGGGWDGVEAFLAWLAQTRNDLEGAARALAPEIGRTHAAMAAQPGCRCARMSGSGATVFGLFHDESAARAAADALQANLGVRGWTAAGAVGA</sequence>
<comment type="catalytic activity">
    <reaction evidence="10">
        <text>4-CDP-2-C-methyl-D-erythritol + ATP = 4-CDP-2-C-methyl-D-erythritol 2-phosphate + ADP + H(+)</text>
        <dbReference type="Rhea" id="RHEA:18437"/>
        <dbReference type="ChEBI" id="CHEBI:15378"/>
        <dbReference type="ChEBI" id="CHEBI:30616"/>
        <dbReference type="ChEBI" id="CHEBI:57823"/>
        <dbReference type="ChEBI" id="CHEBI:57919"/>
        <dbReference type="ChEBI" id="CHEBI:456216"/>
        <dbReference type="EC" id="2.7.1.148"/>
    </reaction>
</comment>
<evidence type="ECO:0000256" key="7">
    <source>
        <dbReference type="ARBA" id="ARBA00022840"/>
    </source>
</evidence>
<comment type="pathway">
    <text evidence="10">Isoprenoid biosynthesis; isopentenyl diphosphate biosynthesis via DXP pathway; isopentenyl diphosphate from 1-deoxy-D-xylulose 5-phosphate: step 3/6.</text>
</comment>
<feature type="active site" evidence="10">
    <location>
        <position position="146"/>
    </location>
</feature>
<dbReference type="Proteomes" id="UP001055804">
    <property type="component" value="Unassembled WGS sequence"/>
</dbReference>
<evidence type="ECO:0000256" key="9">
    <source>
        <dbReference type="ARBA" id="ARBA00032554"/>
    </source>
</evidence>
<evidence type="ECO:0000256" key="5">
    <source>
        <dbReference type="ARBA" id="ARBA00022741"/>
    </source>
</evidence>
<evidence type="ECO:0000313" key="13">
    <source>
        <dbReference type="EMBL" id="MCP1337565.1"/>
    </source>
</evidence>
<dbReference type="SUPFAM" id="SSF55060">
    <property type="entry name" value="GHMP Kinase, C-terminal domain"/>
    <property type="match status" value="1"/>
</dbReference>
<dbReference type="InterPro" id="IPR013750">
    <property type="entry name" value="GHMP_kinase_C_dom"/>
</dbReference>
<reference evidence="13" key="1">
    <citation type="submission" date="2022-06" db="EMBL/GenBank/DDBJ databases">
        <title>Isolation and Genomics of Futiania mangrovii gen. nov., sp. nov., a Rare and Metabolically-versatile member in the Class Alphaproteobacteria.</title>
        <authorList>
            <person name="Liu L."/>
            <person name="Huang W.-C."/>
            <person name="Pan J."/>
            <person name="Li J."/>
            <person name="Huang Y."/>
            <person name="Du H."/>
            <person name="Liu Y."/>
            <person name="Li M."/>
        </authorList>
    </citation>
    <scope>NUCLEOTIDE SEQUENCE</scope>
    <source>
        <strain evidence="13">FT118</strain>
    </source>
</reference>
<dbReference type="PANTHER" id="PTHR43527:SF2">
    <property type="entry name" value="4-DIPHOSPHOCYTIDYL-2-C-METHYL-D-ERYTHRITOL KINASE, CHLOROPLASTIC"/>
    <property type="match status" value="1"/>
</dbReference>
<keyword evidence="6 10" id="KW-0418">Kinase</keyword>
<comment type="function">
    <text evidence="10">Catalyzes the phosphorylation of the position 2 hydroxy group of 4-diphosphocytidyl-2C-methyl-D-erythritol.</text>
</comment>
<dbReference type="InterPro" id="IPR036554">
    <property type="entry name" value="GHMP_kinase_C_sf"/>
</dbReference>
<feature type="domain" description="GHMP kinase C-terminal" evidence="12">
    <location>
        <begin position="208"/>
        <end position="283"/>
    </location>
</feature>
<evidence type="ECO:0000256" key="2">
    <source>
        <dbReference type="ARBA" id="ARBA00012052"/>
    </source>
</evidence>
<dbReference type="GO" id="GO:0050515">
    <property type="term" value="F:4-(cytidine 5'-diphospho)-2-C-methyl-D-erythritol kinase activity"/>
    <property type="evidence" value="ECO:0007669"/>
    <property type="project" value="UniProtKB-UniRule"/>
</dbReference>
<feature type="domain" description="GHMP kinase N-terminal" evidence="11">
    <location>
        <begin position="72"/>
        <end position="153"/>
    </location>
</feature>
<dbReference type="InterPro" id="IPR004424">
    <property type="entry name" value="IspE"/>
</dbReference>
<keyword evidence="14" id="KW-1185">Reference proteome</keyword>
<dbReference type="Gene3D" id="3.30.70.890">
    <property type="entry name" value="GHMP kinase, C-terminal domain"/>
    <property type="match status" value="1"/>
</dbReference>
<keyword evidence="5 10" id="KW-0547">Nucleotide-binding</keyword>
<protein>
    <recommendedName>
        <fullName evidence="3 10">4-diphosphocytidyl-2-C-methyl-D-erythritol kinase</fullName>
        <shortName evidence="10">CMK</shortName>
        <ecNumber evidence="2 10">2.7.1.148</ecNumber>
    </recommendedName>
    <alternativeName>
        <fullName evidence="9 10">4-(cytidine-5'-diphospho)-2-C-methyl-D-erythritol kinase</fullName>
    </alternativeName>
</protein>
<dbReference type="NCBIfam" id="TIGR00154">
    <property type="entry name" value="ispE"/>
    <property type="match status" value="1"/>
</dbReference>
<dbReference type="InterPro" id="IPR006204">
    <property type="entry name" value="GHMP_kinase_N_dom"/>
</dbReference>
<dbReference type="SUPFAM" id="SSF54211">
    <property type="entry name" value="Ribosomal protein S5 domain 2-like"/>
    <property type="match status" value="1"/>
</dbReference>
<dbReference type="Pfam" id="PF08544">
    <property type="entry name" value="GHMP_kinases_C"/>
    <property type="match status" value="1"/>
</dbReference>
<evidence type="ECO:0000256" key="1">
    <source>
        <dbReference type="ARBA" id="ARBA00009684"/>
    </source>
</evidence>
<evidence type="ECO:0000256" key="8">
    <source>
        <dbReference type="ARBA" id="ARBA00023229"/>
    </source>
</evidence>
<evidence type="ECO:0000256" key="3">
    <source>
        <dbReference type="ARBA" id="ARBA00017473"/>
    </source>
</evidence>
<proteinExistence type="inferred from homology"/>
<evidence type="ECO:0000313" key="14">
    <source>
        <dbReference type="Proteomes" id="UP001055804"/>
    </source>
</evidence>
<evidence type="ECO:0000256" key="10">
    <source>
        <dbReference type="HAMAP-Rule" id="MF_00061"/>
    </source>
</evidence>
<keyword evidence="8 10" id="KW-0414">Isoprene biosynthesis</keyword>
<evidence type="ECO:0000256" key="4">
    <source>
        <dbReference type="ARBA" id="ARBA00022679"/>
    </source>
</evidence>
<dbReference type="NCBIfam" id="NF011202">
    <property type="entry name" value="PRK14608.1"/>
    <property type="match status" value="1"/>
</dbReference>
<dbReference type="InterPro" id="IPR020568">
    <property type="entry name" value="Ribosomal_Su5_D2-typ_SF"/>
</dbReference>
<dbReference type="EC" id="2.7.1.148" evidence="2 10"/>
<name>A0A9J6PDS6_9PROT</name>
<dbReference type="EMBL" id="JAMZFT010000003">
    <property type="protein sequence ID" value="MCP1337565.1"/>
    <property type="molecule type" value="Genomic_DNA"/>
</dbReference>
<dbReference type="GO" id="GO:0005524">
    <property type="term" value="F:ATP binding"/>
    <property type="evidence" value="ECO:0007669"/>
    <property type="project" value="UniProtKB-UniRule"/>
</dbReference>
<comment type="similarity">
    <text evidence="1 10">Belongs to the GHMP kinase family. IspE subfamily.</text>
</comment>
<gene>
    <name evidence="10" type="primary">ispE</name>
    <name evidence="13" type="ORF">NJQ99_14175</name>
</gene>
<evidence type="ECO:0000259" key="12">
    <source>
        <dbReference type="Pfam" id="PF08544"/>
    </source>
</evidence>
<dbReference type="AlphaFoldDB" id="A0A9J6PDS6"/>
<dbReference type="GO" id="GO:0016114">
    <property type="term" value="P:terpenoid biosynthetic process"/>
    <property type="evidence" value="ECO:0007669"/>
    <property type="project" value="UniProtKB-UniRule"/>
</dbReference>
<dbReference type="Pfam" id="PF00288">
    <property type="entry name" value="GHMP_kinases_N"/>
    <property type="match status" value="1"/>
</dbReference>
<evidence type="ECO:0000256" key="6">
    <source>
        <dbReference type="ARBA" id="ARBA00022777"/>
    </source>
</evidence>
<comment type="caution">
    <text evidence="13">The sequence shown here is derived from an EMBL/GenBank/DDBJ whole genome shotgun (WGS) entry which is preliminary data.</text>
</comment>
<dbReference type="PIRSF" id="PIRSF010376">
    <property type="entry name" value="IspE"/>
    <property type="match status" value="1"/>
</dbReference>
<feature type="active site" evidence="10">
    <location>
        <position position="14"/>
    </location>
</feature>
<keyword evidence="7 10" id="KW-0067">ATP-binding</keyword>
<dbReference type="InterPro" id="IPR014721">
    <property type="entry name" value="Ribsml_uS5_D2-typ_fold_subgr"/>
</dbReference>
<dbReference type="GO" id="GO:0019288">
    <property type="term" value="P:isopentenyl diphosphate biosynthetic process, methylerythritol 4-phosphate pathway"/>
    <property type="evidence" value="ECO:0007669"/>
    <property type="project" value="UniProtKB-UniRule"/>
</dbReference>
<dbReference type="Gene3D" id="3.30.230.10">
    <property type="match status" value="1"/>
</dbReference>
<feature type="binding site" evidence="10">
    <location>
        <begin position="104"/>
        <end position="114"/>
    </location>
    <ligand>
        <name>ATP</name>
        <dbReference type="ChEBI" id="CHEBI:30616"/>
    </ligand>
</feature>
<keyword evidence="4 10" id="KW-0808">Transferase</keyword>
<evidence type="ECO:0000259" key="11">
    <source>
        <dbReference type="Pfam" id="PF00288"/>
    </source>
</evidence>
<organism evidence="13 14">
    <name type="scientific">Futiania mangrovi</name>
    <dbReference type="NCBI Taxonomy" id="2959716"/>
    <lineage>
        <taxon>Bacteria</taxon>
        <taxon>Pseudomonadati</taxon>
        <taxon>Pseudomonadota</taxon>
        <taxon>Alphaproteobacteria</taxon>
        <taxon>Futianiales</taxon>
        <taxon>Futianiaceae</taxon>
        <taxon>Futiania</taxon>
    </lineage>
</organism>
<dbReference type="RefSeq" id="WP_269333529.1">
    <property type="nucleotide sequence ID" value="NZ_JAMZFT010000003.1"/>
</dbReference>
<dbReference type="HAMAP" id="MF_00061">
    <property type="entry name" value="IspE"/>
    <property type="match status" value="1"/>
</dbReference>
<dbReference type="PANTHER" id="PTHR43527">
    <property type="entry name" value="4-DIPHOSPHOCYTIDYL-2-C-METHYL-D-ERYTHRITOL KINASE, CHLOROPLASTIC"/>
    <property type="match status" value="1"/>
</dbReference>